<sequence length="441" mass="47884">MTTFEAFTQKQAYIDGTWHSAENGKPWQLYHPATGEVLLNTELATSAEAEKAIEAAARAFTSWRQTSRETRAQYLEKIADAFEAKSEYLAMLSVKNNGKLRLEADIDVADAIACYRYYADLIRQQPTQQTLPAPEGMTLIKESEPIGVCALIVPWNFPMVTTAWKLAPALAAGCTVILKPSEYTLLPELVLGDILTEVNLPKGVVNIVAGDADVGQLMSTHPLINKVSFTGSNAVGESVMRQAASGVKSISLELGGKSAFIVCEDVDLDAACEWIAAGIFFNAGQICSATSRLLIPESIAQPLLERLKLKAENLIVGAGEDDNSTMGAITNEAQYRRIQQYFSIAKEENLPLITGGHTIGEHGWFIAPTIYAPVPTSSQLWQEEIFGPVLVCATYRDISEAIKLANESIYGLVATVASASVENAMRIAKALRVGHIWINSE</sequence>
<organism evidence="8 9">
    <name type="scientific">Suttonella ornithocola</name>
    <dbReference type="NCBI Taxonomy" id="279832"/>
    <lineage>
        <taxon>Bacteria</taxon>
        <taxon>Pseudomonadati</taxon>
        <taxon>Pseudomonadota</taxon>
        <taxon>Gammaproteobacteria</taxon>
        <taxon>Cardiobacteriales</taxon>
        <taxon>Cardiobacteriaceae</taxon>
        <taxon>Suttonella</taxon>
    </lineage>
</organism>
<proteinExistence type="inferred from homology"/>
<dbReference type="InterPro" id="IPR016161">
    <property type="entry name" value="Ald_DH/histidinol_DH"/>
</dbReference>
<protein>
    <recommendedName>
        <fullName evidence="3">aldehyde dehydrogenase (NAD(+))</fullName>
        <ecNumber evidence="3">1.2.1.3</ecNumber>
    </recommendedName>
</protein>
<comment type="catalytic activity">
    <reaction evidence="4">
        <text>an aldehyde + NAD(+) + H2O = a carboxylate + NADH + 2 H(+)</text>
        <dbReference type="Rhea" id="RHEA:16185"/>
        <dbReference type="ChEBI" id="CHEBI:15377"/>
        <dbReference type="ChEBI" id="CHEBI:15378"/>
        <dbReference type="ChEBI" id="CHEBI:17478"/>
        <dbReference type="ChEBI" id="CHEBI:29067"/>
        <dbReference type="ChEBI" id="CHEBI:57540"/>
        <dbReference type="ChEBI" id="CHEBI:57945"/>
        <dbReference type="EC" id="1.2.1.3"/>
    </reaction>
</comment>
<feature type="domain" description="Aldehyde dehydrogenase" evidence="7">
    <location>
        <begin position="18"/>
        <end position="440"/>
    </location>
</feature>
<evidence type="ECO:0000256" key="4">
    <source>
        <dbReference type="ARBA" id="ARBA00049194"/>
    </source>
</evidence>
<dbReference type="EMBL" id="UHIC01000001">
    <property type="protein sequence ID" value="SUO94213.1"/>
    <property type="molecule type" value="Genomic_DNA"/>
</dbReference>
<keyword evidence="2 6" id="KW-0560">Oxidoreductase</keyword>
<dbReference type="Gene3D" id="3.40.605.10">
    <property type="entry name" value="Aldehyde Dehydrogenase, Chain A, domain 1"/>
    <property type="match status" value="1"/>
</dbReference>
<dbReference type="AlphaFoldDB" id="A0A380MQM8"/>
<accession>A0A380MQM8</accession>
<evidence type="ECO:0000256" key="6">
    <source>
        <dbReference type="RuleBase" id="RU003345"/>
    </source>
</evidence>
<dbReference type="Gene3D" id="3.40.309.10">
    <property type="entry name" value="Aldehyde Dehydrogenase, Chain A, domain 2"/>
    <property type="match status" value="1"/>
</dbReference>
<dbReference type="Proteomes" id="UP000254601">
    <property type="component" value="Unassembled WGS sequence"/>
</dbReference>
<evidence type="ECO:0000256" key="3">
    <source>
        <dbReference type="ARBA" id="ARBA00024226"/>
    </source>
</evidence>
<dbReference type="PROSITE" id="PS00070">
    <property type="entry name" value="ALDEHYDE_DEHYDR_CYS"/>
    <property type="match status" value="1"/>
</dbReference>
<dbReference type="EC" id="1.2.1.3" evidence="3"/>
<dbReference type="PANTHER" id="PTHR42804">
    <property type="entry name" value="ALDEHYDE DEHYDROGENASE"/>
    <property type="match status" value="1"/>
</dbReference>
<reference evidence="8 9" key="1">
    <citation type="submission" date="2018-06" db="EMBL/GenBank/DDBJ databases">
        <authorList>
            <consortium name="Pathogen Informatics"/>
            <person name="Doyle S."/>
        </authorList>
    </citation>
    <scope>NUCLEOTIDE SEQUENCE [LARGE SCALE GENOMIC DNA]</scope>
    <source>
        <strain evidence="8 9">NCTC13337</strain>
    </source>
</reference>
<dbReference type="InterPro" id="IPR016162">
    <property type="entry name" value="Ald_DH_N"/>
</dbReference>
<dbReference type="InterPro" id="IPR016160">
    <property type="entry name" value="Ald_DH_CS_CYS"/>
</dbReference>
<dbReference type="Pfam" id="PF00171">
    <property type="entry name" value="Aldedh"/>
    <property type="match status" value="1"/>
</dbReference>
<dbReference type="RefSeq" id="WP_169818655.1">
    <property type="nucleotide sequence ID" value="NZ_LWHB01000135.1"/>
</dbReference>
<evidence type="ECO:0000256" key="5">
    <source>
        <dbReference type="PROSITE-ProRule" id="PRU10007"/>
    </source>
</evidence>
<dbReference type="FunFam" id="3.40.309.10:FF:000012">
    <property type="entry name" value="Betaine aldehyde dehydrogenase"/>
    <property type="match status" value="1"/>
</dbReference>
<evidence type="ECO:0000256" key="2">
    <source>
        <dbReference type="ARBA" id="ARBA00023002"/>
    </source>
</evidence>
<evidence type="ECO:0000313" key="8">
    <source>
        <dbReference type="EMBL" id="SUO94213.1"/>
    </source>
</evidence>
<dbReference type="GO" id="GO:0004029">
    <property type="term" value="F:aldehyde dehydrogenase (NAD+) activity"/>
    <property type="evidence" value="ECO:0007669"/>
    <property type="project" value="UniProtKB-EC"/>
</dbReference>
<comment type="similarity">
    <text evidence="1 6">Belongs to the aldehyde dehydrogenase family.</text>
</comment>
<dbReference type="SUPFAM" id="SSF53720">
    <property type="entry name" value="ALDH-like"/>
    <property type="match status" value="1"/>
</dbReference>
<dbReference type="InterPro" id="IPR016163">
    <property type="entry name" value="Ald_DH_C"/>
</dbReference>
<evidence type="ECO:0000259" key="7">
    <source>
        <dbReference type="Pfam" id="PF00171"/>
    </source>
</evidence>
<dbReference type="InterPro" id="IPR015590">
    <property type="entry name" value="Aldehyde_DH_dom"/>
</dbReference>
<name>A0A380MQM8_9GAMM</name>
<dbReference type="PROSITE" id="PS00687">
    <property type="entry name" value="ALDEHYDE_DEHYDR_GLU"/>
    <property type="match status" value="1"/>
</dbReference>
<dbReference type="PANTHER" id="PTHR42804:SF1">
    <property type="entry name" value="ALDEHYDE DEHYDROGENASE-RELATED"/>
    <property type="match status" value="1"/>
</dbReference>
<dbReference type="FunFam" id="3.40.605.10:FF:000007">
    <property type="entry name" value="NAD/NADP-dependent betaine aldehyde dehydrogenase"/>
    <property type="match status" value="1"/>
</dbReference>
<feature type="active site" evidence="5">
    <location>
        <position position="253"/>
    </location>
</feature>
<keyword evidence="9" id="KW-1185">Reference proteome</keyword>
<gene>
    <name evidence="8" type="primary">aldA</name>
    <name evidence="8" type="ORF">NCTC13337_00623</name>
</gene>
<dbReference type="InterPro" id="IPR029510">
    <property type="entry name" value="Ald_DH_CS_GLU"/>
</dbReference>
<evidence type="ECO:0000313" key="9">
    <source>
        <dbReference type="Proteomes" id="UP000254601"/>
    </source>
</evidence>
<evidence type="ECO:0000256" key="1">
    <source>
        <dbReference type="ARBA" id="ARBA00009986"/>
    </source>
</evidence>